<protein>
    <submittedName>
        <fullName evidence="1">Uncharacterized protein</fullName>
    </submittedName>
</protein>
<dbReference type="Proteomes" id="UP000439903">
    <property type="component" value="Unassembled WGS sequence"/>
</dbReference>
<comment type="caution">
    <text evidence="1">The sequence shown here is derived from an EMBL/GenBank/DDBJ whole genome shotgun (WGS) entry which is preliminary data.</text>
</comment>
<keyword evidence="2" id="KW-1185">Reference proteome</keyword>
<organism evidence="1 2">
    <name type="scientific">Gigaspora margarita</name>
    <dbReference type="NCBI Taxonomy" id="4874"/>
    <lineage>
        <taxon>Eukaryota</taxon>
        <taxon>Fungi</taxon>
        <taxon>Fungi incertae sedis</taxon>
        <taxon>Mucoromycota</taxon>
        <taxon>Glomeromycotina</taxon>
        <taxon>Glomeromycetes</taxon>
        <taxon>Diversisporales</taxon>
        <taxon>Gigasporaceae</taxon>
        <taxon>Gigaspora</taxon>
    </lineage>
</organism>
<proteinExistence type="predicted"/>
<evidence type="ECO:0000313" key="2">
    <source>
        <dbReference type="Proteomes" id="UP000439903"/>
    </source>
</evidence>
<dbReference type="AlphaFoldDB" id="A0A8H3WY87"/>
<evidence type="ECO:0000313" key="1">
    <source>
        <dbReference type="EMBL" id="KAF0380103.1"/>
    </source>
</evidence>
<gene>
    <name evidence="1" type="ORF">F8M41_012183</name>
</gene>
<dbReference type="EMBL" id="WTPW01002489">
    <property type="protein sequence ID" value="KAF0380103.1"/>
    <property type="molecule type" value="Genomic_DNA"/>
</dbReference>
<name>A0A8H3WY87_GIGMA</name>
<accession>A0A8H3WY87</accession>
<sequence>MMNLNSKFKKKDNDNDNDTYLETVSNILNRKNVNETIVKFTPKYKKWAYTPQDLKEIAKAMKSKTLNLLCNMKRY</sequence>
<reference evidence="1 2" key="1">
    <citation type="journal article" date="2019" name="Environ. Microbiol.">
        <title>At the nexus of three kingdoms: the genome of the mycorrhizal fungus Gigaspora margarita provides insights into plant, endobacterial and fungal interactions.</title>
        <authorList>
            <person name="Venice F."/>
            <person name="Ghignone S."/>
            <person name="Salvioli di Fossalunga A."/>
            <person name="Amselem J."/>
            <person name="Novero M."/>
            <person name="Xianan X."/>
            <person name="Sedzielewska Toro K."/>
            <person name="Morin E."/>
            <person name="Lipzen A."/>
            <person name="Grigoriev I.V."/>
            <person name="Henrissat B."/>
            <person name="Martin F.M."/>
            <person name="Bonfante P."/>
        </authorList>
    </citation>
    <scope>NUCLEOTIDE SEQUENCE [LARGE SCALE GENOMIC DNA]</scope>
    <source>
        <strain evidence="1 2">BEG34</strain>
    </source>
</reference>